<reference evidence="19" key="3">
    <citation type="submission" date="2021-05" db="UniProtKB">
        <authorList>
            <consortium name="EnsemblPlants"/>
        </authorList>
    </citation>
    <scope>IDENTIFICATION</scope>
    <source>
        <strain evidence="19">cv. B73</strain>
    </source>
</reference>
<keyword evidence="5" id="KW-0479">Metal-binding</keyword>
<evidence type="ECO:0007829" key="21">
    <source>
        <dbReference type="PeptideAtlas" id="A0A804QSN7"/>
    </source>
</evidence>
<dbReference type="SUPFAM" id="SSF52540">
    <property type="entry name" value="P-loop containing nucleoside triphosphate hydrolases"/>
    <property type="match status" value="1"/>
</dbReference>
<dbReference type="Gene3D" id="3.40.50.300">
    <property type="entry name" value="P-loop containing nucleotide triphosphate hydrolases"/>
    <property type="match status" value="1"/>
</dbReference>
<evidence type="ECO:0000256" key="12">
    <source>
        <dbReference type="ARBA" id="ARBA00023125"/>
    </source>
</evidence>
<dbReference type="GO" id="GO:0005524">
    <property type="term" value="F:ATP binding"/>
    <property type="evidence" value="ECO:0007669"/>
    <property type="project" value="UniProtKB-KW"/>
</dbReference>
<dbReference type="InterPro" id="IPR031327">
    <property type="entry name" value="MCM"/>
</dbReference>
<name>A0A804QSN7_MAIZE</name>
<evidence type="ECO:0000259" key="18">
    <source>
        <dbReference type="PROSITE" id="PS50051"/>
    </source>
</evidence>
<dbReference type="OrthoDB" id="1744952at2759"/>
<keyword evidence="13" id="KW-0539">Nucleus</keyword>
<evidence type="ECO:0000256" key="6">
    <source>
        <dbReference type="ARBA" id="ARBA00022741"/>
    </source>
</evidence>
<evidence type="ECO:0000256" key="2">
    <source>
        <dbReference type="ARBA" id="ARBA00008010"/>
    </source>
</evidence>
<gene>
    <name evidence="19" type="primary">LOC542206</name>
</gene>
<dbReference type="FunFam" id="3.40.50.300:FF:000115">
    <property type="entry name" value="DNA helicase"/>
    <property type="match status" value="1"/>
</dbReference>
<evidence type="ECO:0000256" key="7">
    <source>
        <dbReference type="ARBA" id="ARBA00022771"/>
    </source>
</evidence>
<reference evidence="20" key="1">
    <citation type="journal article" date="2009" name="Science">
        <title>The B73 maize genome: complexity, diversity, and dynamics.</title>
        <authorList>
            <person name="Schnable P.S."/>
            <person name="Ware D."/>
            <person name="Fulton R.S."/>
            <person name="Stein J.C."/>
            <person name="Wei F."/>
            <person name="Pasternak S."/>
            <person name="Liang C."/>
            <person name="Zhang J."/>
            <person name="Fulton L."/>
            <person name="Graves T.A."/>
            <person name="Minx P."/>
            <person name="Reily A.D."/>
            <person name="Courtney L."/>
            <person name="Kruchowski S.S."/>
            <person name="Tomlinson C."/>
            <person name="Strong C."/>
            <person name="Delehaunty K."/>
            <person name="Fronick C."/>
            <person name="Courtney B."/>
            <person name="Rock S.M."/>
            <person name="Belter E."/>
            <person name="Du F."/>
            <person name="Kim K."/>
            <person name="Abbott R.M."/>
            <person name="Cotton M."/>
            <person name="Levy A."/>
            <person name="Marchetto P."/>
            <person name="Ochoa K."/>
            <person name="Jackson S.M."/>
            <person name="Gillam B."/>
            <person name="Chen W."/>
            <person name="Yan L."/>
            <person name="Higginbotham J."/>
            <person name="Cardenas M."/>
            <person name="Waligorski J."/>
            <person name="Applebaum E."/>
            <person name="Phelps L."/>
            <person name="Falcone J."/>
            <person name="Kanchi K."/>
            <person name="Thane T."/>
            <person name="Scimone A."/>
            <person name="Thane N."/>
            <person name="Henke J."/>
            <person name="Wang T."/>
            <person name="Ruppert J."/>
            <person name="Shah N."/>
            <person name="Rotter K."/>
            <person name="Hodges J."/>
            <person name="Ingenthron E."/>
            <person name="Cordes M."/>
            <person name="Kohlberg S."/>
            <person name="Sgro J."/>
            <person name="Delgado B."/>
            <person name="Mead K."/>
            <person name="Chinwalla A."/>
            <person name="Leonard S."/>
            <person name="Crouse K."/>
            <person name="Collura K."/>
            <person name="Kudrna D."/>
            <person name="Currie J."/>
            <person name="He R."/>
            <person name="Angelova A."/>
            <person name="Rajasekar S."/>
            <person name="Mueller T."/>
            <person name="Lomeli R."/>
            <person name="Scara G."/>
            <person name="Ko A."/>
            <person name="Delaney K."/>
            <person name="Wissotski M."/>
            <person name="Lopez G."/>
            <person name="Campos D."/>
            <person name="Braidotti M."/>
            <person name="Ashley E."/>
            <person name="Golser W."/>
            <person name="Kim H."/>
            <person name="Lee S."/>
            <person name="Lin J."/>
            <person name="Dujmic Z."/>
            <person name="Kim W."/>
            <person name="Talag J."/>
            <person name="Zuccolo A."/>
            <person name="Fan C."/>
            <person name="Sebastian A."/>
            <person name="Kramer M."/>
            <person name="Spiegel L."/>
            <person name="Nascimento L."/>
            <person name="Zutavern T."/>
            <person name="Miller B."/>
            <person name="Ambroise C."/>
            <person name="Muller S."/>
            <person name="Spooner W."/>
            <person name="Narechania A."/>
            <person name="Ren L."/>
            <person name="Wei S."/>
            <person name="Kumari S."/>
            <person name="Faga B."/>
            <person name="Levy M.J."/>
            <person name="McMahan L."/>
            <person name="Van Buren P."/>
            <person name="Vaughn M.W."/>
            <person name="Ying K."/>
            <person name="Yeh C.-T."/>
            <person name="Emrich S.J."/>
            <person name="Jia Y."/>
            <person name="Kalyanaraman A."/>
            <person name="Hsia A.-P."/>
            <person name="Barbazuk W.B."/>
            <person name="Baucom R.S."/>
            <person name="Brutnell T.P."/>
            <person name="Carpita N.C."/>
            <person name="Chaparro C."/>
            <person name="Chia J.-M."/>
            <person name="Deragon J.-M."/>
            <person name="Estill J.C."/>
            <person name="Fu Y."/>
            <person name="Jeddeloh J.A."/>
            <person name="Han Y."/>
            <person name="Lee H."/>
            <person name="Li P."/>
            <person name="Lisch D.R."/>
            <person name="Liu S."/>
            <person name="Liu Z."/>
            <person name="Nagel D.H."/>
            <person name="McCann M.C."/>
            <person name="SanMiguel P."/>
            <person name="Myers A.M."/>
            <person name="Nettleton D."/>
            <person name="Nguyen J."/>
            <person name="Penning B.W."/>
            <person name="Ponnala L."/>
            <person name="Schneider K.L."/>
            <person name="Schwartz D.C."/>
            <person name="Sharma A."/>
            <person name="Soderlund C."/>
            <person name="Springer N.M."/>
            <person name="Sun Q."/>
            <person name="Wang H."/>
            <person name="Waterman M."/>
            <person name="Westerman R."/>
            <person name="Wolfgruber T.K."/>
            <person name="Yang L."/>
            <person name="Yu Y."/>
            <person name="Zhang L."/>
            <person name="Zhou S."/>
            <person name="Zhu Q."/>
            <person name="Bennetzen J.L."/>
            <person name="Dawe R.K."/>
            <person name="Jiang J."/>
            <person name="Jiang N."/>
            <person name="Presting G.G."/>
            <person name="Wessler S.R."/>
            <person name="Aluru S."/>
            <person name="Martienssen R.A."/>
            <person name="Clifton S.W."/>
            <person name="McCombie W.R."/>
            <person name="Wing R.A."/>
            <person name="Wilson R.K."/>
        </authorList>
    </citation>
    <scope>NUCLEOTIDE SEQUENCE [LARGE SCALE GENOMIC DNA]</scope>
    <source>
        <strain evidence="20">cv. B73</strain>
    </source>
</reference>
<dbReference type="InterPro" id="IPR041562">
    <property type="entry name" value="MCM_lid"/>
</dbReference>
<dbReference type="CDD" id="cd17757">
    <property type="entry name" value="MCM6"/>
    <property type="match status" value="1"/>
</dbReference>
<dbReference type="InterPro" id="IPR027417">
    <property type="entry name" value="P-loop_NTPase"/>
</dbReference>
<organism evidence="19 20">
    <name type="scientific">Zea mays</name>
    <name type="common">Maize</name>
    <dbReference type="NCBI Taxonomy" id="4577"/>
    <lineage>
        <taxon>Eukaryota</taxon>
        <taxon>Viridiplantae</taxon>
        <taxon>Streptophyta</taxon>
        <taxon>Embryophyta</taxon>
        <taxon>Tracheophyta</taxon>
        <taxon>Spermatophyta</taxon>
        <taxon>Magnoliopsida</taxon>
        <taxon>Liliopsida</taxon>
        <taxon>Poales</taxon>
        <taxon>Poaceae</taxon>
        <taxon>PACMAD clade</taxon>
        <taxon>Panicoideae</taxon>
        <taxon>Andropogonodae</taxon>
        <taxon>Andropogoneae</taxon>
        <taxon>Tripsacinae</taxon>
        <taxon>Zea</taxon>
    </lineage>
</organism>
<comment type="subcellular location">
    <subcellularLocation>
        <location evidence="1">Nucleus</location>
    </subcellularLocation>
</comment>
<dbReference type="Pfam" id="PF18263">
    <property type="entry name" value="WHD_MCM6"/>
    <property type="match status" value="1"/>
</dbReference>
<feature type="domain" description="MCM C-terminal AAA(+) ATPase" evidence="18">
    <location>
        <begin position="156"/>
        <end position="362"/>
    </location>
</feature>
<keyword evidence="10" id="KW-0862">Zinc</keyword>
<keyword evidence="9" id="KW-0347">Helicase</keyword>
<evidence type="ECO:0000256" key="14">
    <source>
        <dbReference type="ARBA" id="ARBA00023306"/>
    </source>
</evidence>
<feature type="compositionally biased region" description="Low complexity" evidence="17">
    <location>
        <begin position="493"/>
        <end position="509"/>
    </location>
</feature>
<keyword evidence="7" id="KW-0863">Zinc-finger</keyword>
<keyword evidence="6 16" id="KW-0547">Nucleotide-binding</keyword>
<evidence type="ECO:0000256" key="17">
    <source>
        <dbReference type="SAM" id="MobiDB-lite"/>
    </source>
</evidence>
<dbReference type="PRINTS" id="PR01657">
    <property type="entry name" value="MCMFAMILY"/>
</dbReference>
<dbReference type="GO" id="GO:0003678">
    <property type="term" value="F:DNA helicase activity"/>
    <property type="evidence" value="ECO:0007669"/>
    <property type="project" value="UniProtKB-EC"/>
</dbReference>
<dbReference type="PROSITE" id="PS50051">
    <property type="entry name" value="MCM_2"/>
    <property type="match status" value="1"/>
</dbReference>
<comment type="catalytic activity">
    <reaction evidence="15">
        <text>ATP + H2O = ADP + phosphate + H(+)</text>
        <dbReference type="Rhea" id="RHEA:13065"/>
        <dbReference type="ChEBI" id="CHEBI:15377"/>
        <dbReference type="ChEBI" id="CHEBI:15378"/>
        <dbReference type="ChEBI" id="CHEBI:30616"/>
        <dbReference type="ChEBI" id="CHEBI:43474"/>
        <dbReference type="ChEBI" id="CHEBI:456216"/>
        <dbReference type="EC" id="3.6.4.12"/>
    </reaction>
</comment>
<evidence type="ECO:0000256" key="15">
    <source>
        <dbReference type="ARBA" id="ARBA00047995"/>
    </source>
</evidence>
<dbReference type="EC" id="3.6.4.12" evidence="3"/>
<dbReference type="InterPro" id="IPR018525">
    <property type="entry name" value="MCM_CS"/>
</dbReference>
<dbReference type="Gramene" id="Zm00001eb350340_T001">
    <property type="protein sequence ID" value="Zm00001eb350340_P001"/>
    <property type="gene ID" value="Zm00001eb350340"/>
</dbReference>
<evidence type="ECO:0000313" key="19">
    <source>
        <dbReference type="EnsemblPlants" id="Zm00001eb350340_P001"/>
    </source>
</evidence>
<dbReference type="Proteomes" id="UP000007305">
    <property type="component" value="Chromosome 8"/>
</dbReference>
<evidence type="ECO:0000256" key="10">
    <source>
        <dbReference type="ARBA" id="ARBA00022833"/>
    </source>
</evidence>
<evidence type="ECO:0000313" key="20">
    <source>
        <dbReference type="Proteomes" id="UP000007305"/>
    </source>
</evidence>
<keyword evidence="8" id="KW-0378">Hydrolase</keyword>
<dbReference type="SMART" id="SM00350">
    <property type="entry name" value="MCM"/>
    <property type="match status" value="1"/>
</dbReference>
<dbReference type="GO" id="GO:0005634">
    <property type="term" value="C:nucleus"/>
    <property type="evidence" value="ECO:0007669"/>
    <property type="project" value="UniProtKB-SubCell"/>
</dbReference>
<dbReference type="GO" id="GO:0016787">
    <property type="term" value="F:hydrolase activity"/>
    <property type="evidence" value="ECO:0007669"/>
    <property type="project" value="UniProtKB-KW"/>
</dbReference>
<evidence type="ECO:0000256" key="1">
    <source>
        <dbReference type="ARBA" id="ARBA00004123"/>
    </source>
</evidence>
<dbReference type="GO" id="GO:0008270">
    <property type="term" value="F:zinc ion binding"/>
    <property type="evidence" value="ECO:0007669"/>
    <property type="project" value="UniProtKB-KW"/>
</dbReference>
<evidence type="ECO:0000256" key="5">
    <source>
        <dbReference type="ARBA" id="ARBA00022723"/>
    </source>
</evidence>
<dbReference type="PROSITE" id="PS00847">
    <property type="entry name" value="MCM_1"/>
    <property type="match status" value="1"/>
</dbReference>
<dbReference type="PANTHER" id="PTHR11630">
    <property type="entry name" value="DNA REPLICATION LICENSING FACTOR MCM FAMILY MEMBER"/>
    <property type="match status" value="1"/>
</dbReference>
<accession>A0A804QSN7</accession>
<evidence type="ECO:0000256" key="3">
    <source>
        <dbReference type="ARBA" id="ARBA00012551"/>
    </source>
</evidence>
<keyword evidence="20" id="KW-1185">Reference proteome</keyword>
<keyword evidence="14" id="KW-0131">Cell cycle</keyword>
<evidence type="ECO:0000256" key="9">
    <source>
        <dbReference type="ARBA" id="ARBA00022806"/>
    </source>
</evidence>
<sequence length="638" mass="70443">MQHARTEQNGPFFVRKANSQIGSGSECRRHQKRYPLGHFLVPLMSFCGMRLLRRPELGTLPDVMALTSPGERAECRREAPQRKNGGVQEGVKGLKSLGVRDLSYRLAFVANSVQVADGRREVDIRERDTDGDDSERQKFTEEEEDEVVRMRNTPDFFNKIVDSICPTVFGHQEIKRAVLLMLLGGVHKITHEGINLRGDINVCIVGDPSCAKSQFLKYTAGIVPRSVYTSGKSSSAAGLTATVAKEPETGEFCIEAGALMLADNGVCCIDEFDKMDIKDQVAIHEAMEQQTISITKAGIQATLNARTSILAAANPTGGRYDKSKPLKYNVALPPAILSRFDLVYIMIDEPDENTDYHIAHHIVRVHQKREEALAPAFSTAQLKRYISFAKSLKPQLSSEAKKVLVESYVTLRRGDSTPGTRVAYRMTVRQLEALIRLSEAIARSHLERVVLPAHVRLAVKLLKTSIISVESSEVDLSDFQDAEDGTNVPSESDAGQPAEEDAAPQQQGAENDQAADNGKKKLVITEEHFQRVTQALVMRLRQHEESVKKDGDGLAGMKQGDLIIWYVEQQNAKGAYSSTAEVKEEVKCIKAIIERLIQREGHLIVIDEGTAAAAEDGSGARRTSESRILAVNPNYVID</sequence>
<evidence type="ECO:0000256" key="16">
    <source>
        <dbReference type="RuleBase" id="RU004070"/>
    </source>
</evidence>
<protein>
    <recommendedName>
        <fullName evidence="3">DNA helicase</fullName>
        <ecNumber evidence="3">3.6.4.12</ecNumber>
    </recommendedName>
</protein>
<reference evidence="19" key="2">
    <citation type="submission" date="2019-07" db="EMBL/GenBank/DDBJ databases">
        <authorList>
            <person name="Seetharam A."/>
            <person name="Woodhouse M."/>
            <person name="Cannon E."/>
        </authorList>
    </citation>
    <scope>NUCLEOTIDE SEQUENCE [LARGE SCALE GENOMIC DNA]</scope>
    <source>
        <strain evidence="19">cv. B73</strain>
    </source>
</reference>
<dbReference type="PANTHER" id="PTHR11630:SF43">
    <property type="entry name" value="DNA REPLICATION LICENSING FACTOR MCM6"/>
    <property type="match status" value="1"/>
</dbReference>
<dbReference type="GO" id="GO:0003677">
    <property type="term" value="F:DNA binding"/>
    <property type="evidence" value="ECO:0007669"/>
    <property type="project" value="UniProtKB-KW"/>
</dbReference>
<dbReference type="GO" id="GO:0006260">
    <property type="term" value="P:DNA replication"/>
    <property type="evidence" value="ECO:0007669"/>
    <property type="project" value="UniProtKB-KW"/>
</dbReference>
<keyword evidence="11 16" id="KW-0067">ATP-binding</keyword>
<keyword evidence="4" id="KW-0235">DNA replication</keyword>
<dbReference type="FunFam" id="1.20.58.870:FF:000003">
    <property type="entry name" value="DNA helicase"/>
    <property type="match status" value="1"/>
</dbReference>
<dbReference type="Pfam" id="PF00493">
    <property type="entry name" value="MCM"/>
    <property type="match status" value="1"/>
</dbReference>
<comment type="similarity">
    <text evidence="2 16">Belongs to the MCM family.</text>
</comment>
<dbReference type="AlphaFoldDB" id="A0A804QSN7"/>
<dbReference type="EnsemblPlants" id="Zm00001eb350340_T001">
    <property type="protein sequence ID" value="Zm00001eb350340_P001"/>
    <property type="gene ID" value="Zm00001eb350340"/>
</dbReference>
<keyword evidence="12 16" id="KW-0238">DNA-binding</keyword>
<dbReference type="InterPro" id="IPR041024">
    <property type="entry name" value="Mcm6_C"/>
</dbReference>
<evidence type="ECO:0000256" key="13">
    <source>
        <dbReference type="ARBA" id="ARBA00023242"/>
    </source>
</evidence>
<dbReference type="Gene3D" id="1.20.58.870">
    <property type="match status" value="1"/>
</dbReference>
<evidence type="ECO:0000256" key="8">
    <source>
        <dbReference type="ARBA" id="ARBA00022801"/>
    </source>
</evidence>
<keyword evidence="21" id="KW-1267">Proteomics identification</keyword>
<proteinExistence type="evidence at protein level"/>
<dbReference type="InterPro" id="IPR001208">
    <property type="entry name" value="MCM_dom"/>
</dbReference>
<evidence type="ECO:0000256" key="4">
    <source>
        <dbReference type="ARBA" id="ARBA00022705"/>
    </source>
</evidence>
<dbReference type="Pfam" id="PF17855">
    <property type="entry name" value="MCM_lid"/>
    <property type="match status" value="1"/>
</dbReference>
<evidence type="ECO:0000256" key="11">
    <source>
        <dbReference type="ARBA" id="ARBA00022840"/>
    </source>
</evidence>
<feature type="region of interest" description="Disordered" evidence="17">
    <location>
        <begin position="478"/>
        <end position="516"/>
    </location>
</feature>